<reference evidence="2 3" key="1">
    <citation type="submission" date="2020-04" db="EMBL/GenBank/DDBJ databases">
        <title>Genome sequencing of novel species.</title>
        <authorList>
            <person name="Heo J."/>
            <person name="Kim S.-J."/>
            <person name="Kim J.-S."/>
            <person name="Hong S.-B."/>
            <person name="Kwon S.-W."/>
        </authorList>
    </citation>
    <scope>NUCLEOTIDE SEQUENCE [LARGE SCALE GENOMIC DNA]</scope>
    <source>
        <strain evidence="2 3">F39-2</strain>
    </source>
</reference>
<keyword evidence="1" id="KW-0732">Signal</keyword>
<evidence type="ECO:0000313" key="2">
    <source>
        <dbReference type="EMBL" id="QJD94391.1"/>
    </source>
</evidence>
<dbReference type="AlphaFoldDB" id="A0A7L5DUK8"/>
<evidence type="ECO:0000313" key="3">
    <source>
        <dbReference type="Proteomes" id="UP000503278"/>
    </source>
</evidence>
<dbReference type="Proteomes" id="UP000503278">
    <property type="component" value="Chromosome"/>
</dbReference>
<keyword evidence="3" id="KW-1185">Reference proteome</keyword>
<dbReference type="EMBL" id="CP051682">
    <property type="protein sequence ID" value="QJD94391.1"/>
    <property type="molecule type" value="Genomic_DNA"/>
</dbReference>
<evidence type="ECO:0000256" key="1">
    <source>
        <dbReference type="SAM" id="SignalP"/>
    </source>
</evidence>
<sequence length="142" mass="15658">MKTKLILFLALALAACKSRQPASNGCNVICTKQFVIIPVKLISTAGHEVDYKSYHVIETATGKEIKSRNELPVTDRSNANIVLLVDDSHLHDFVEKGTNVQLQITRKDDKVLKVNYKISGGKCACHVAKLDGPDEVDIDQQL</sequence>
<dbReference type="RefSeq" id="WP_169605410.1">
    <property type="nucleotide sequence ID" value="NZ_CP051682.1"/>
</dbReference>
<gene>
    <name evidence="2" type="ORF">HH214_00140</name>
</gene>
<dbReference type="PROSITE" id="PS51257">
    <property type="entry name" value="PROKAR_LIPOPROTEIN"/>
    <property type="match status" value="1"/>
</dbReference>
<name>A0A7L5DUK8_9SPHI</name>
<organism evidence="2 3">
    <name type="scientific">Mucilaginibacter robiniae</name>
    <dbReference type="NCBI Taxonomy" id="2728022"/>
    <lineage>
        <taxon>Bacteria</taxon>
        <taxon>Pseudomonadati</taxon>
        <taxon>Bacteroidota</taxon>
        <taxon>Sphingobacteriia</taxon>
        <taxon>Sphingobacteriales</taxon>
        <taxon>Sphingobacteriaceae</taxon>
        <taxon>Mucilaginibacter</taxon>
    </lineage>
</organism>
<protein>
    <submittedName>
        <fullName evidence="2">Uncharacterized protein</fullName>
    </submittedName>
</protein>
<proteinExistence type="predicted"/>
<dbReference type="KEGG" id="mrob:HH214_00140"/>
<feature type="signal peptide" evidence="1">
    <location>
        <begin position="1"/>
        <end position="22"/>
    </location>
</feature>
<accession>A0A7L5DUK8</accession>
<feature type="chain" id="PRO_5029753261" evidence="1">
    <location>
        <begin position="23"/>
        <end position="142"/>
    </location>
</feature>